<dbReference type="EMBL" id="JH659039">
    <property type="protein sequence ID" value="EXL66444.1"/>
    <property type="molecule type" value="Genomic_DNA"/>
</dbReference>
<organism evidence="1">
    <name type="scientific">Fusarium oxysporum f. sp. conglutinans race 2 54008</name>
    <dbReference type="NCBI Taxonomy" id="1089457"/>
    <lineage>
        <taxon>Eukaryota</taxon>
        <taxon>Fungi</taxon>
        <taxon>Dikarya</taxon>
        <taxon>Ascomycota</taxon>
        <taxon>Pezizomycotina</taxon>
        <taxon>Sordariomycetes</taxon>
        <taxon>Hypocreomycetidae</taxon>
        <taxon>Hypocreales</taxon>
        <taxon>Nectriaceae</taxon>
        <taxon>Fusarium</taxon>
        <taxon>Fusarium oxysporum species complex</taxon>
    </lineage>
</organism>
<accession>X0HZC4</accession>
<sequence>MSSTAELANIVRVAAVLAAAGKVELKVQPR</sequence>
<gene>
    <name evidence="1" type="ORF">FOPG_17376</name>
</gene>
<proteinExistence type="predicted"/>
<dbReference type="Proteomes" id="UP000030676">
    <property type="component" value="Unassembled WGS sequence"/>
</dbReference>
<reference evidence="1" key="2">
    <citation type="submission" date="2012-05" db="EMBL/GenBank/DDBJ databases">
        <title>The Genome Annotation of Fusarium oxysporum PHW808.</title>
        <authorList>
            <consortium name="The Broad Institute Genomics Platform"/>
            <person name="Ma L.-J."/>
            <person name="Corby-Kistler H."/>
            <person name="Broz K."/>
            <person name="Gale L.R."/>
            <person name="Jonkers W."/>
            <person name="O'Donnell K."/>
            <person name="Ploetz R."/>
            <person name="Steinberg C."/>
            <person name="Schwartz D.C."/>
            <person name="VanEtten H."/>
            <person name="Zhou S."/>
            <person name="Young S.K."/>
            <person name="Zeng Q."/>
            <person name="Gargeya S."/>
            <person name="Fitzgerald M."/>
            <person name="Abouelleil A."/>
            <person name="Alvarado L."/>
            <person name="Chapman S.B."/>
            <person name="Gainer-Dewar J."/>
            <person name="Goldberg J."/>
            <person name="Griggs A."/>
            <person name="Gujja S."/>
            <person name="Hansen M."/>
            <person name="Howarth C."/>
            <person name="Imamovic A."/>
            <person name="Ireland A."/>
            <person name="Larimer J."/>
            <person name="McCowan C."/>
            <person name="Murphy C."/>
            <person name="Pearson M."/>
            <person name="Poon T.W."/>
            <person name="Priest M."/>
            <person name="Roberts A."/>
            <person name="Saif S."/>
            <person name="Shea T."/>
            <person name="Sykes S."/>
            <person name="Wortman J."/>
            <person name="Nusbaum C."/>
            <person name="Birren B."/>
        </authorList>
    </citation>
    <scope>NUCLEOTIDE SEQUENCE</scope>
    <source>
        <strain evidence="1">54008</strain>
    </source>
</reference>
<dbReference type="HOGENOM" id="CLU_3406461_0_0_1"/>
<protein>
    <submittedName>
        <fullName evidence="1">Uncharacterized protein</fullName>
    </submittedName>
</protein>
<reference evidence="1" key="1">
    <citation type="submission" date="2011-11" db="EMBL/GenBank/DDBJ databases">
        <title>The Genome Sequence of Fusarium oxysporum PHW808.</title>
        <authorList>
            <consortium name="The Broad Institute Genome Sequencing Platform"/>
            <person name="Ma L.-J."/>
            <person name="Gale L.R."/>
            <person name="Schwartz D.C."/>
            <person name="Zhou S."/>
            <person name="Corby-Kistler H."/>
            <person name="Young S.K."/>
            <person name="Zeng Q."/>
            <person name="Gargeya S."/>
            <person name="Fitzgerald M."/>
            <person name="Haas B."/>
            <person name="Abouelleil A."/>
            <person name="Alvarado L."/>
            <person name="Arachchi H.M."/>
            <person name="Berlin A."/>
            <person name="Brown A."/>
            <person name="Chapman S.B."/>
            <person name="Chen Z."/>
            <person name="Dunbar C."/>
            <person name="Freedman E."/>
            <person name="Gearin G."/>
            <person name="Goldberg J."/>
            <person name="Griggs A."/>
            <person name="Gujja S."/>
            <person name="Heiman D."/>
            <person name="Howarth C."/>
            <person name="Larson L."/>
            <person name="Lui A."/>
            <person name="MacDonald P.J.P."/>
            <person name="Montmayeur A."/>
            <person name="Murphy C."/>
            <person name="Neiman D."/>
            <person name="Pearson M."/>
            <person name="Priest M."/>
            <person name="Roberts A."/>
            <person name="Saif S."/>
            <person name="Shea T."/>
            <person name="Shenoy N."/>
            <person name="Sisk P."/>
            <person name="Stolte C."/>
            <person name="Sykes S."/>
            <person name="Wortman J."/>
            <person name="Nusbaum C."/>
            <person name="Birren B."/>
        </authorList>
    </citation>
    <scope>NUCLEOTIDE SEQUENCE [LARGE SCALE GENOMIC DNA]</scope>
    <source>
        <strain evidence="1">54008</strain>
    </source>
</reference>
<dbReference type="AlphaFoldDB" id="X0HZC4"/>
<evidence type="ECO:0000313" key="1">
    <source>
        <dbReference type="EMBL" id="EXL66444.1"/>
    </source>
</evidence>
<name>X0HZC4_FUSOX</name>